<dbReference type="GO" id="GO:0001669">
    <property type="term" value="C:acrosomal vesicle"/>
    <property type="evidence" value="ECO:0007669"/>
    <property type="project" value="TreeGrafter"/>
</dbReference>
<reference evidence="1" key="1">
    <citation type="submission" date="2023-03" db="EMBL/GenBank/DDBJ databases">
        <authorList>
            <person name="Steffen K."/>
            <person name="Cardenas P."/>
        </authorList>
    </citation>
    <scope>NUCLEOTIDE SEQUENCE</scope>
</reference>
<comment type="caution">
    <text evidence="1">The sequence shown here is derived from an EMBL/GenBank/DDBJ whole genome shotgun (WGS) entry which is preliminary data.</text>
</comment>
<protein>
    <submittedName>
        <fullName evidence="1">Uncharacterized protein</fullName>
    </submittedName>
</protein>
<sequence>MIKKQHGDVLQLLETQRASNFTNFQEMTKEFQKTLRHDDFSITTDLCSSITWMETMMGSLLHLQKSKHRIQQLHFELAETLAELKELELREHHADS</sequence>
<dbReference type="GO" id="GO:0030317">
    <property type="term" value="P:flagellated sperm motility"/>
    <property type="evidence" value="ECO:0007669"/>
    <property type="project" value="TreeGrafter"/>
</dbReference>
<dbReference type="AlphaFoldDB" id="A0AA35SCR4"/>
<proteinExistence type="predicted"/>
<dbReference type="GO" id="GO:0036128">
    <property type="term" value="C:CatSper complex"/>
    <property type="evidence" value="ECO:0007669"/>
    <property type="project" value="TreeGrafter"/>
</dbReference>
<dbReference type="Proteomes" id="UP001174909">
    <property type="component" value="Unassembled WGS sequence"/>
</dbReference>
<gene>
    <name evidence="1" type="ORF">GBAR_LOCUS15790</name>
</gene>
<name>A0AA35SCR4_GEOBA</name>
<dbReference type="PANTHER" id="PTHR47131">
    <property type="entry name" value="CATION CHANNEL SPERM-ASSOCIATED PROTEIN 3"/>
    <property type="match status" value="1"/>
</dbReference>
<evidence type="ECO:0000313" key="2">
    <source>
        <dbReference type="Proteomes" id="UP001174909"/>
    </source>
</evidence>
<dbReference type="EMBL" id="CASHTH010002296">
    <property type="protein sequence ID" value="CAI8027680.1"/>
    <property type="molecule type" value="Genomic_DNA"/>
</dbReference>
<dbReference type="GO" id="GO:0048240">
    <property type="term" value="P:sperm capacitation"/>
    <property type="evidence" value="ECO:0007669"/>
    <property type="project" value="TreeGrafter"/>
</dbReference>
<accession>A0AA35SCR4</accession>
<dbReference type="GO" id="GO:0006814">
    <property type="term" value="P:sodium ion transport"/>
    <property type="evidence" value="ECO:0007669"/>
    <property type="project" value="TreeGrafter"/>
</dbReference>
<dbReference type="PANTHER" id="PTHR47131:SF1">
    <property type="entry name" value="CATION CHANNEL SPERM-ASSOCIATED PROTEIN 3"/>
    <property type="match status" value="1"/>
</dbReference>
<dbReference type="GO" id="GO:0005245">
    <property type="term" value="F:voltage-gated calcium channel activity"/>
    <property type="evidence" value="ECO:0007669"/>
    <property type="project" value="TreeGrafter"/>
</dbReference>
<organism evidence="1 2">
    <name type="scientific">Geodia barretti</name>
    <name type="common">Barrett's horny sponge</name>
    <dbReference type="NCBI Taxonomy" id="519541"/>
    <lineage>
        <taxon>Eukaryota</taxon>
        <taxon>Metazoa</taxon>
        <taxon>Porifera</taxon>
        <taxon>Demospongiae</taxon>
        <taxon>Heteroscleromorpha</taxon>
        <taxon>Tetractinellida</taxon>
        <taxon>Astrophorina</taxon>
        <taxon>Geodiidae</taxon>
        <taxon>Geodia</taxon>
    </lineage>
</organism>
<evidence type="ECO:0000313" key="1">
    <source>
        <dbReference type="EMBL" id="CAI8027680.1"/>
    </source>
</evidence>
<keyword evidence="2" id="KW-1185">Reference proteome</keyword>